<dbReference type="EMBL" id="BRXE01000102">
    <property type="protein sequence ID" value="GLB85852.1"/>
    <property type="molecule type" value="Genomic_DNA"/>
</dbReference>
<dbReference type="InterPro" id="IPR023186">
    <property type="entry name" value="IUNH"/>
</dbReference>
<keyword evidence="6" id="KW-1185">Reference proteome</keyword>
<dbReference type="InterPro" id="IPR036452">
    <property type="entry name" value="Ribo_hydro-like"/>
</dbReference>
<evidence type="ECO:0000259" key="3">
    <source>
        <dbReference type="Pfam" id="PF01156"/>
    </source>
</evidence>
<keyword evidence="2" id="KW-0326">Glycosidase</keyword>
<evidence type="ECO:0000256" key="1">
    <source>
        <dbReference type="ARBA" id="ARBA00022801"/>
    </source>
</evidence>
<keyword evidence="1 5" id="KW-0378">Hydrolase</keyword>
<dbReference type="PANTHER" id="PTHR12304:SF4">
    <property type="entry name" value="URIDINE NUCLEOSIDASE"/>
    <property type="match status" value="1"/>
</dbReference>
<reference evidence="5" key="1">
    <citation type="submission" date="2022-08" db="EMBL/GenBank/DDBJ databases">
        <title>Mycobacterium kiyosense sp. nov., scotochromogenic slow-glowing species isolated from respiratory specimens.</title>
        <authorList>
            <person name="Fukano H."/>
            <person name="Kazumi Y."/>
            <person name="Sakagami N."/>
            <person name="Ato M."/>
            <person name="Mitarai S."/>
            <person name="Hoshino Y."/>
        </authorList>
    </citation>
    <scope>NUCLEOTIDE SEQUENCE</scope>
    <source>
        <strain evidence="5">1413</strain>
        <strain evidence="4">SRL2020-028</strain>
    </source>
</reference>
<dbReference type="EMBL" id="BRZI01000075">
    <property type="protein sequence ID" value="GLD33340.1"/>
    <property type="molecule type" value="Genomic_DNA"/>
</dbReference>
<protein>
    <submittedName>
        <fullName evidence="5">Nucleoside hydrolase</fullName>
    </submittedName>
</protein>
<dbReference type="GO" id="GO:0045437">
    <property type="term" value="F:uridine nucleosidase activity"/>
    <property type="evidence" value="ECO:0007669"/>
    <property type="project" value="UniProtKB-ARBA"/>
</dbReference>
<dbReference type="RefSeq" id="WP_236981266.1">
    <property type="nucleotide sequence ID" value="NZ_BRXE01000102.1"/>
</dbReference>
<dbReference type="SUPFAM" id="SSF53590">
    <property type="entry name" value="Nucleoside hydrolase"/>
    <property type="match status" value="1"/>
</dbReference>
<evidence type="ECO:0000256" key="2">
    <source>
        <dbReference type="ARBA" id="ARBA00023295"/>
    </source>
</evidence>
<evidence type="ECO:0000313" key="4">
    <source>
        <dbReference type="EMBL" id="GLB85852.1"/>
    </source>
</evidence>
<dbReference type="GO" id="GO:0006152">
    <property type="term" value="P:purine nucleoside catabolic process"/>
    <property type="evidence" value="ECO:0007669"/>
    <property type="project" value="TreeGrafter"/>
</dbReference>
<dbReference type="InterPro" id="IPR015910">
    <property type="entry name" value="I/U_nuclsd_hydro_CS"/>
</dbReference>
<dbReference type="PANTHER" id="PTHR12304">
    <property type="entry name" value="INOSINE-URIDINE PREFERRING NUCLEOSIDE HYDROLASE"/>
    <property type="match status" value="1"/>
</dbReference>
<dbReference type="GO" id="GO:0008477">
    <property type="term" value="F:purine nucleosidase activity"/>
    <property type="evidence" value="ECO:0007669"/>
    <property type="project" value="TreeGrafter"/>
</dbReference>
<name>A0A9P3QCJ5_9MYCO</name>
<dbReference type="Pfam" id="PF01156">
    <property type="entry name" value="IU_nuc_hydro"/>
    <property type="match status" value="1"/>
</dbReference>
<dbReference type="PROSITE" id="PS01247">
    <property type="entry name" value="IUNH"/>
    <property type="match status" value="1"/>
</dbReference>
<comment type="caution">
    <text evidence="5">The sequence shown here is derived from an EMBL/GenBank/DDBJ whole genome shotgun (WGS) entry which is preliminary data.</text>
</comment>
<dbReference type="AlphaFoldDB" id="A0A9P3QCJ5"/>
<organism evidence="5 6">
    <name type="scientific">Mycobacterium kiyosense</name>
    <dbReference type="NCBI Taxonomy" id="2871094"/>
    <lineage>
        <taxon>Bacteria</taxon>
        <taxon>Bacillati</taxon>
        <taxon>Actinomycetota</taxon>
        <taxon>Actinomycetes</taxon>
        <taxon>Mycobacteriales</taxon>
        <taxon>Mycobacteriaceae</taxon>
        <taxon>Mycobacterium</taxon>
    </lineage>
</organism>
<feature type="domain" description="Inosine/uridine-preferring nucleoside hydrolase" evidence="3">
    <location>
        <begin position="4"/>
        <end position="296"/>
    </location>
</feature>
<accession>A0A9P3QCJ5</accession>
<proteinExistence type="predicted"/>
<sequence length="310" mass="32399">MEPVFADVDTGIDDAVALIYLLASPGAELVGIGSTAGNVGVDQVCANNLGLLELCGAAEVPVARGADGPLTAKLPDRGNPHGPNGLGYATLPPSTRQLSDYDSATAWVRAARAYPGELIGLATAPLTNLALALRAEPELPALLRRLVIMGGAFGDPPVPEWNIRVDARAAAEVFGAFARAERPAVVCGLNLTRQVAITPQILARLRGSGTSGPLIGFIDDALRFYFEVHRDRGDGYLAFMHDPLAAAVALDPTLVSTRAATVQVETTRGVAVADWSGSRKPNAQIGVAADSAMFFDRLVDRVASFAHRLG</sequence>
<dbReference type="Proteomes" id="UP001165663">
    <property type="component" value="Unassembled WGS sequence"/>
</dbReference>
<dbReference type="Gene3D" id="3.90.245.10">
    <property type="entry name" value="Ribonucleoside hydrolase-like"/>
    <property type="match status" value="1"/>
</dbReference>
<dbReference type="GO" id="GO:0005829">
    <property type="term" value="C:cytosol"/>
    <property type="evidence" value="ECO:0007669"/>
    <property type="project" value="TreeGrafter"/>
</dbReference>
<gene>
    <name evidence="5" type="primary">iunH</name>
    <name evidence="5" type="ORF">Mkiyose1413_52230</name>
    <name evidence="4" type="ORF">SRL2020028_51080</name>
</gene>
<dbReference type="Proteomes" id="UP001064782">
    <property type="component" value="Unassembled WGS sequence"/>
</dbReference>
<evidence type="ECO:0000313" key="6">
    <source>
        <dbReference type="Proteomes" id="UP001064782"/>
    </source>
</evidence>
<dbReference type="InterPro" id="IPR001910">
    <property type="entry name" value="Inosine/uridine_hydrolase_dom"/>
</dbReference>
<evidence type="ECO:0000313" key="5">
    <source>
        <dbReference type="EMBL" id="GLD33340.1"/>
    </source>
</evidence>
<dbReference type="GeneID" id="83632556"/>